<feature type="chain" id="PRO_5034723076" evidence="1">
    <location>
        <begin position="24"/>
        <end position="592"/>
    </location>
</feature>
<dbReference type="RefSeq" id="WP_221048748.1">
    <property type="nucleotide sequence ID" value="NZ_AP019782.1"/>
</dbReference>
<dbReference type="Pfam" id="PF05960">
    <property type="entry name" value="DUF885"/>
    <property type="match status" value="1"/>
</dbReference>
<dbReference type="PANTHER" id="PTHR33361:SF16">
    <property type="entry name" value="DUF885 DOMAIN-CONTAINING PROTEIN"/>
    <property type="match status" value="1"/>
</dbReference>
<evidence type="ECO:0000313" key="2">
    <source>
        <dbReference type="EMBL" id="BBL70955.1"/>
    </source>
</evidence>
<sequence>MNHRYPRVALLSLLFIAPGLAWADAATVEQRVERLHGLLSQQWEYTLRTQPELASILGDKRYNDRLRSVSAAAIQSDLRQTRHFLKQFEAIDTQDFPEQERLNRDLMAHSLRQQLEGARFKDWEMPVDQFDGLHIDLPLLVASLPFTDVKDYEDYASRLGQVPRLFKETMAQMRQGMKDGLMPPKRLLTEVDQQAEGIAAQKPEETSLAQPLQHFPAAVGEQDRQRLRARILAILGKQVLPAYREFARFVREEYAPKGRDSIGLWALPDGDARYARAVRIQTTTDKTPEEIHRLGLSEVARIEAEQMEIVKKLGYDDLKRFNESLKHNPQVHPVSAEQILDQFRRYIGQMQDQLPKLFGRLPQAKLVVVPVEAFREKQAPAAAYSVGSPDGSRPGQVFVNTYDYAQQLTITNESTAYHEGVPGHHLQRSIAEELPQLPPFRQQANYTAFVEGWAVYTEHLGKEVGYYQNPYNDYGRLEDEKWRAIRLVVDTGIHSQRWPREQVVQYMRDHSSANEDSIQAETDRYIALPAQALAYKVGQLSILHLREKARQALGDKFDIRAYHDIVLSAGALPLHVLQQRVEEWVQNGGVSR</sequence>
<gene>
    <name evidence="2" type="ORF">MoryE10_15610</name>
</gene>
<dbReference type="EMBL" id="AP019782">
    <property type="protein sequence ID" value="BBL70955.1"/>
    <property type="molecule type" value="Genomic_DNA"/>
</dbReference>
<protein>
    <submittedName>
        <fullName evidence="2">X-Pro dipeptidyl-peptidase</fullName>
    </submittedName>
</protein>
<keyword evidence="1" id="KW-0732">Signal</keyword>
<evidence type="ECO:0000256" key="1">
    <source>
        <dbReference type="SAM" id="SignalP"/>
    </source>
</evidence>
<accession>A0A8D4VN60</accession>
<feature type="signal peptide" evidence="1">
    <location>
        <begin position="1"/>
        <end position="23"/>
    </location>
</feature>
<dbReference type="AlphaFoldDB" id="A0A8D4VN60"/>
<evidence type="ECO:0000313" key="3">
    <source>
        <dbReference type="Proteomes" id="UP000824988"/>
    </source>
</evidence>
<keyword evidence="3" id="KW-1185">Reference proteome</keyword>
<dbReference type="PANTHER" id="PTHR33361">
    <property type="entry name" value="GLR0591 PROTEIN"/>
    <property type="match status" value="1"/>
</dbReference>
<dbReference type="InterPro" id="IPR010281">
    <property type="entry name" value="DUF885"/>
</dbReference>
<organism evidence="2 3">
    <name type="scientific">Methylogaea oryzae</name>
    <dbReference type="NCBI Taxonomy" id="1295382"/>
    <lineage>
        <taxon>Bacteria</taxon>
        <taxon>Pseudomonadati</taxon>
        <taxon>Pseudomonadota</taxon>
        <taxon>Gammaproteobacteria</taxon>
        <taxon>Methylococcales</taxon>
        <taxon>Methylococcaceae</taxon>
        <taxon>Methylogaea</taxon>
    </lineage>
</organism>
<dbReference type="KEGG" id="moz:MoryE10_15610"/>
<proteinExistence type="predicted"/>
<name>A0A8D4VN60_9GAMM</name>
<reference evidence="2" key="1">
    <citation type="submission" date="2019-06" db="EMBL/GenBank/DDBJ databases">
        <title>Complete genome sequence of Methylogaea oryzae strain JCM16910.</title>
        <authorList>
            <person name="Asakawa S."/>
        </authorList>
    </citation>
    <scope>NUCLEOTIDE SEQUENCE</scope>
    <source>
        <strain evidence="2">E10</strain>
    </source>
</reference>
<dbReference type="Proteomes" id="UP000824988">
    <property type="component" value="Chromosome"/>
</dbReference>